<proteinExistence type="predicted"/>
<dbReference type="Proteomes" id="UP001589828">
    <property type="component" value="Unassembled WGS sequence"/>
</dbReference>
<evidence type="ECO:0000313" key="2">
    <source>
        <dbReference type="Proteomes" id="UP001589828"/>
    </source>
</evidence>
<comment type="caution">
    <text evidence="1">The sequence shown here is derived from an EMBL/GenBank/DDBJ whole genome shotgun (WGS) entry which is preliminary data.</text>
</comment>
<keyword evidence="2" id="KW-1185">Reference proteome</keyword>
<dbReference type="InterPro" id="IPR044929">
    <property type="entry name" value="DNA/RNA_non-sp_Endonuclease_sf"/>
</dbReference>
<dbReference type="RefSeq" id="WP_377022337.1">
    <property type="nucleotide sequence ID" value="NZ_JBHLTS010000021.1"/>
</dbReference>
<gene>
    <name evidence="1" type="ORF">ACFFGT_09765</name>
</gene>
<dbReference type="EMBL" id="JBHLTS010000021">
    <property type="protein sequence ID" value="MFC0514489.1"/>
    <property type="molecule type" value="Genomic_DNA"/>
</dbReference>
<organism evidence="1 2">
    <name type="scientific">Mucilaginibacter angelicae</name>
    <dbReference type="NCBI Taxonomy" id="869718"/>
    <lineage>
        <taxon>Bacteria</taxon>
        <taxon>Pseudomonadati</taxon>
        <taxon>Bacteroidota</taxon>
        <taxon>Sphingobacteriia</taxon>
        <taxon>Sphingobacteriales</taxon>
        <taxon>Sphingobacteriaceae</taxon>
        <taxon>Mucilaginibacter</taxon>
    </lineage>
</organism>
<reference evidence="1 2" key="1">
    <citation type="submission" date="2024-09" db="EMBL/GenBank/DDBJ databases">
        <authorList>
            <person name="Sun Q."/>
            <person name="Mori K."/>
        </authorList>
    </citation>
    <scope>NUCLEOTIDE SEQUENCE [LARGE SCALE GENOMIC DNA]</scope>
    <source>
        <strain evidence="1 2">NCAIM B.02415</strain>
    </source>
</reference>
<protein>
    <submittedName>
        <fullName evidence="1">Uncharacterized protein</fullName>
    </submittedName>
</protein>
<evidence type="ECO:0000313" key="1">
    <source>
        <dbReference type="EMBL" id="MFC0514489.1"/>
    </source>
</evidence>
<accession>A0ABV6L4U4</accession>
<sequence>MTDYYRIFSAVPSTDYETSIIYLRKELAYYLTEEYEAQFENADIRHFNDNVNRNYTLYFDCTDDPSLDFYSRSARVAFIFARSAQAISKRNAYRLKQFLGAFKDTPEFEGYDKGHFIAHCNDGQLDQNIYPQLRELNRGLSSQGKLFRAMERYCQNNVGVFYFLRPLYNDLTWIPDQIDFGIFTKEGGLLLNRFDNRKNKSQEETKEPNIKDQ</sequence>
<dbReference type="Gene3D" id="3.40.570.10">
    <property type="entry name" value="Extracellular Endonuclease, subunit A"/>
    <property type="match status" value="1"/>
</dbReference>
<name>A0ABV6L4U4_9SPHI</name>